<dbReference type="PANTHER" id="PTHR40051">
    <property type="entry name" value="IG HYPOTHETICAL 15966"/>
    <property type="match status" value="1"/>
</dbReference>
<sequence length="91" mass="10813">MPEHVKNLRDFDISLNKVEKPELDEGQLEEINSIICAATEYNKEVVFTYYEKGDIKLYIGFIHFVDTIRNEVRLKMFTMMFLLLSLKIYSE</sequence>
<keyword evidence="2" id="KW-1185">Reference proteome</keyword>
<proteinExistence type="predicted"/>
<evidence type="ECO:0000313" key="2">
    <source>
        <dbReference type="Proteomes" id="UP001232245"/>
    </source>
</evidence>
<dbReference type="RefSeq" id="WP_174880240.1">
    <property type="nucleotide sequence ID" value="NZ_CADEPK010000122.1"/>
</dbReference>
<gene>
    <name evidence="1" type="ORF">J2S02_005140</name>
</gene>
<reference evidence="1 2" key="1">
    <citation type="submission" date="2023-07" db="EMBL/GenBank/DDBJ databases">
        <title>Genomic Encyclopedia of Type Strains, Phase IV (KMG-IV): sequencing the most valuable type-strain genomes for metagenomic binning, comparative biology and taxonomic classification.</title>
        <authorList>
            <person name="Goeker M."/>
        </authorList>
    </citation>
    <scope>NUCLEOTIDE SEQUENCE [LARGE SCALE GENOMIC DNA]</scope>
    <source>
        <strain evidence="1 2">DSM 17723</strain>
    </source>
</reference>
<evidence type="ECO:0008006" key="3">
    <source>
        <dbReference type="Google" id="ProtNLM"/>
    </source>
</evidence>
<comment type="caution">
    <text evidence="1">The sequence shown here is derived from an EMBL/GenBank/DDBJ whole genome shotgun (WGS) entry which is preliminary data.</text>
</comment>
<organism evidence="1 2">
    <name type="scientific">Metabacillus niabensis</name>
    <dbReference type="NCBI Taxonomy" id="324854"/>
    <lineage>
        <taxon>Bacteria</taxon>
        <taxon>Bacillati</taxon>
        <taxon>Bacillota</taxon>
        <taxon>Bacilli</taxon>
        <taxon>Bacillales</taxon>
        <taxon>Bacillaceae</taxon>
        <taxon>Metabacillus</taxon>
    </lineage>
</organism>
<dbReference type="PANTHER" id="PTHR40051:SF1">
    <property type="entry name" value="YOLD-LIKE FAMILY PROTEIN"/>
    <property type="match status" value="1"/>
</dbReference>
<accession>A0ABT9Z908</accession>
<dbReference type="InterPro" id="IPR014962">
    <property type="entry name" value="YolD"/>
</dbReference>
<protein>
    <recommendedName>
        <fullName evidence="3">YolD-like family protein</fullName>
    </recommendedName>
</protein>
<dbReference type="Pfam" id="PF08863">
    <property type="entry name" value="YolD"/>
    <property type="match status" value="1"/>
</dbReference>
<dbReference type="Proteomes" id="UP001232245">
    <property type="component" value="Unassembled WGS sequence"/>
</dbReference>
<evidence type="ECO:0000313" key="1">
    <source>
        <dbReference type="EMBL" id="MDQ0228737.1"/>
    </source>
</evidence>
<name>A0ABT9Z908_9BACI</name>
<dbReference type="EMBL" id="JAUSTZ010000037">
    <property type="protein sequence ID" value="MDQ0228737.1"/>
    <property type="molecule type" value="Genomic_DNA"/>
</dbReference>